<evidence type="ECO:0000256" key="10">
    <source>
        <dbReference type="ARBA" id="ARBA00023136"/>
    </source>
</evidence>
<name>A0A8H7ZQF9_9FUNG</name>
<evidence type="ECO:0000256" key="4">
    <source>
        <dbReference type="ARBA" id="ARBA00022448"/>
    </source>
</evidence>
<evidence type="ECO:0000256" key="3">
    <source>
        <dbReference type="ARBA" id="ARBA00010720"/>
    </source>
</evidence>
<dbReference type="SUPFAM" id="SSF48371">
    <property type="entry name" value="ARM repeat"/>
    <property type="match status" value="1"/>
</dbReference>
<dbReference type="InterPro" id="IPR011989">
    <property type="entry name" value="ARM-like"/>
</dbReference>
<dbReference type="PANTHER" id="PTHR10261">
    <property type="entry name" value="COATOMER SUBUNIT GAMMA"/>
    <property type="match status" value="1"/>
</dbReference>
<dbReference type="GO" id="GO:0006891">
    <property type="term" value="P:intra-Golgi vesicle-mediated transport"/>
    <property type="evidence" value="ECO:0007669"/>
    <property type="project" value="TreeGrafter"/>
</dbReference>
<evidence type="ECO:0000256" key="9">
    <source>
        <dbReference type="ARBA" id="ARBA00023034"/>
    </source>
</evidence>
<dbReference type="GO" id="GO:0000139">
    <property type="term" value="C:Golgi membrane"/>
    <property type="evidence" value="ECO:0007669"/>
    <property type="project" value="UniProtKB-SubCell"/>
</dbReference>
<dbReference type="Pfam" id="PF01602">
    <property type="entry name" value="Adaptin_N"/>
    <property type="match status" value="2"/>
</dbReference>
<dbReference type="GO" id="GO:0009306">
    <property type="term" value="P:protein secretion"/>
    <property type="evidence" value="ECO:0007669"/>
    <property type="project" value="TreeGrafter"/>
</dbReference>
<dbReference type="InterPro" id="IPR013040">
    <property type="entry name" value="Coatomer_gsu_app_Ig-like_dom"/>
</dbReference>
<accession>A0A8H7ZQF9</accession>
<dbReference type="InterPro" id="IPR037067">
    <property type="entry name" value="Coatomer_gsu_app_sf"/>
</dbReference>
<keyword evidence="4" id="KW-0813">Transport</keyword>
<dbReference type="Gene3D" id="2.60.40.1480">
    <property type="entry name" value="Coatomer, gamma subunit, appendage domain"/>
    <property type="match status" value="1"/>
</dbReference>
<keyword evidence="15" id="KW-1185">Reference proteome</keyword>
<dbReference type="EMBL" id="JAEFCI010009951">
    <property type="protein sequence ID" value="KAG5457512.1"/>
    <property type="molecule type" value="Genomic_DNA"/>
</dbReference>
<dbReference type="Pfam" id="PF08752">
    <property type="entry name" value="COP-gamma_platf"/>
    <property type="match status" value="1"/>
</dbReference>
<evidence type="ECO:0000256" key="7">
    <source>
        <dbReference type="ARBA" id="ARBA00022892"/>
    </source>
</evidence>
<dbReference type="AlphaFoldDB" id="A0A8H7ZQF9"/>
<protein>
    <submittedName>
        <fullName evidence="14">Armadillo-type protein</fullName>
    </submittedName>
</protein>
<dbReference type="GO" id="GO:0030126">
    <property type="term" value="C:COPI vesicle coat"/>
    <property type="evidence" value="ECO:0007669"/>
    <property type="project" value="InterPro"/>
</dbReference>
<dbReference type="GO" id="GO:0005783">
    <property type="term" value="C:endoplasmic reticulum"/>
    <property type="evidence" value="ECO:0007669"/>
    <property type="project" value="TreeGrafter"/>
</dbReference>
<feature type="domain" description="Coatomer gamma subunit appendage Ig-like subdomain" evidence="13">
    <location>
        <begin position="473"/>
        <end position="556"/>
    </location>
</feature>
<proteinExistence type="inferred from homology"/>
<reference evidence="14 15" key="1">
    <citation type="journal article" name="Sci. Rep.">
        <title>Genome-scale phylogenetic analyses confirm Olpidium as the closest living zoosporic fungus to the non-flagellated, terrestrial fungi.</title>
        <authorList>
            <person name="Chang Y."/>
            <person name="Rochon D."/>
            <person name="Sekimoto S."/>
            <person name="Wang Y."/>
            <person name="Chovatia M."/>
            <person name="Sandor L."/>
            <person name="Salamov A."/>
            <person name="Grigoriev I.V."/>
            <person name="Stajich J.E."/>
            <person name="Spatafora J.W."/>
        </authorList>
    </citation>
    <scope>NUCLEOTIDE SEQUENCE [LARGE SCALE GENOMIC DNA]</scope>
    <source>
        <strain evidence="14">S191</strain>
    </source>
</reference>
<evidence type="ECO:0000256" key="6">
    <source>
        <dbReference type="ARBA" id="ARBA00022737"/>
    </source>
</evidence>
<evidence type="ECO:0000259" key="13">
    <source>
        <dbReference type="Pfam" id="PF08752"/>
    </source>
</evidence>
<keyword evidence="8" id="KW-0653">Protein transport</keyword>
<dbReference type="InterPro" id="IPR002553">
    <property type="entry name" value="Clathrin/coatomer_adapt-like_N"/>
</dbReference>
<dbReference type="SUPFAM" id="SSF49348">
    <property type="entry name" value="Clathrin adaptor appendage domain"/>
    <property type="match status" value="1"/>
</dbReference>
<dbReference type="InterPro" id="IPR017106">
    <property type="entry name" value="Coatomer_gsu"/>
</dbReference>
<gene>
    <name evidence="14" type="ORF">BJ554DRAFT_2449</name>
</gene>
<evidence type="ECO:0000256" key="1">
    <source>
        <dbReference type="ARBA" id="ARBA00004255"/>
    </source>
</evidence>
<evidence type="ECO:0000256" key="5">
    <source>
        <dbReference type="ARBA" id="ARBA00022490"/>
    </source>
</evidence>
<keyword evidence="7" id="KW-0931">ER-Golgi transport</keyword>
<feature type="non-terminal residue" evidence="14">
    <location>
        <position position="1"/>
    </location>
</feature>
<keyword evidence="10" id="KW-0472">Membrane</keyword>
<dbReference type="GO" id="GO:0006886">
    <property type="term" value="P:intracellular protein transport"/>
    <property type="evidence" value="ECO:0007669"/>
    <property type="project" value="InterPro"/>
</dbReference>
<dbReference type="InterPro" id="IPR016024">
    <property type="entry name" value="ARM-type_fold"/>
</dbReference>
<evidence type="ECO:0000313" key="15">
    <source>
        <dbReference type="Proteomes" id="UP000673691"/>
    </source>
</evidence>
<dbReference type="InterPro" id="IPR013041">
    <property type="entry name" value="Clathrin_app_Ig-like_sf"/>
</dbReference>
<evidence type="ECO:0000256" key="8">
    <source>
        <dbReference type="ARBA" id="ARBA00022927"/>
    </source>
</evidence>
<feature type="domain" description="Clathrin/coatomer adaptor adaptin-like N-terminal" evidence="12">
    <location>
        <begin position="80"/>
        <end position="242"/>
    </location>
</feature>
<evidence type="ECO:0000256" key="2">
    <source>
        <dbReference type="ARBA" id="ARBA00004347"/>
    </source>
</evidence>
<keyword evidence="11" id="KW-0968">Cytoplasmic vesicle</keyword>
<dbReference type="PANTHER" id="PTHR10261:SF0">
    <property type="entry name" value="COATOMER SUBUNIT GAMMA-2"/>
    <property type="match status" value="1"/>
</dbReference>
<sequence>PGIRADVNVALPKEGSIPRKERQQADELFGSYRYRPERRLLFAGGALVFGQHLDKSTVLQEARVFNESPLTFAGSKLNALQNGLRQMVYLAIKELTQIAEDASMMQGIERFLKASIVDSNAAIASASLVSSYHLFNVSRDVVRRWVNEVHQVATKLSWGFHSIVQYHAIGLLYLIRQHDRMAVSKLVQSFTGTTGSMGAGSHIKANFAQCLLIRYACKVAEDDPGLRQTIYDVLEGWLRNRGDIQISSFMSELSDEFKVIVIDAIRALCLKFPSKQAVMLGFLSGVLRDEGGYEYKKAVVEAIVDLVKSIPECKESALPHLCEYIEDCEFTKLSVRILHLLGEEGPRSKTPKKLIRFIYTRLILENSIVRAAAVSALTQFGLHAARDDPLYETIKVILWRCMDDNDDEVRDRAILYLAILEKDDPKTSSAIQLGKAAVSPTKAVLTAGGKVGGRDVDGAGTPLSAGMDQQGVYASQLGSIPEFEPYGPLFKSSKPVELTESGTEYTVSCFNTVNTIADSLLEDVTVIMTPEEEDNGLHAEIMVPAEKLACNAPAYIADFKSTWDSLSPENEIIETFELTALKSIAGAFPKTVSAV</sequence>
<keyword evidence="6" id="KW-0677">Repeat</keyword>
<evidence type="ECO:0000256" key="11">
    <source>
        <dbReference type="ARBA" id="ARBA00023329"/>
    </source>
</evidence>
<dbReference type="Gene3D" id="1.25.10.10">
    <property type="entry name" value="Leucine-rich Repeat Variant"/>
    <property type="match status" value="2"/>
</dbReference>
<keyword evidence="9" id="KW-0333">Golgi apparatus</keyword>
<dbReference type="Proteomes" id="UP000673691">
    <property type="component" value="Unassembled WGS sequence"/>
</dbReference>
<dbReference type="GO" id="GO:0005198">
    <property type="term" value="F:structural molecule activity"/>
    <property type="evidence" value="ECO:0007669"/>
    <property type="project" value="InterPro"/>
</dbReference>
<comment type="similarity">
    <text evidence="3">Belongs to the COPG family.</text>
</comment>
<evidence type="ECO:0000313" key="14">
    <source>
        <dbReference type="EMBL" id="KAG5457512.1"/>
    </source>
</evidence>
<evidence type="ECO:0000259" key="12">
    <source>
        <dbReference type="Pfam" id="PF01602"/>
    </source>
</evidence>
<dbReference type="GO" id="GO:0006888">
    <property type="term" value="P:endoplasmic reticulum to Golgi vesicle-mediated transport"/>
    <property type="evidence" value="ECO:0007669"/>
    <property type="project" value="TreeGrafter"/>
</dbReference>
<comment type="subcellular location">
    <subcellularLocation>
        <location evidence="2">Cytoplasmic vesicle</location>
        <location evidence="2">COPI-coated vesicle membrane</location>
        <topology evidence="2">Peripheral membrane protein</topology>
        <orientation evidence="2">Cytoplasmic side</orientation>
    </subcellularLocation>
    <subcellularLocation>
        <location evidence="1">Golgi apparatus membrane</location>
        <topology evidence="1">Peripheral membrane protein</topology>
        <orientation evidence="1">Cytoplasmic side</orientation>
    </subcellularLocation>
</comment>
<feature type="domain" description="Clathrin/coatomer adaptor adaptin-like N-terminal" evidence="12">
    <location>
        <begin position="245"/>
        <end position="423"/>
    </location>
</feature>
<dbReference type="GO" id="GO:0005793">
    <property type="term" value="C:endoplasmic reticulum-Golgi intermediate compartment"/>
    <property type="evidence" value="ECO:0007669"/>
    <property type="project" value="TreeGrafter"/>
</dbReference>
<organism evidence="14 15">
    <name type="scientific">Olpidium bornovanus</name>
    <dbReference type="NCBI Taxonomy" id="278681"/>
    <lineage>
        <taxon>Eukaryota</taxon>
        <taxon>Fungi</taxon>
        <taxon>Fungi incertae sedis</taxon>
        <taxon>Olpidiomycota</taxon>
        <taxon>Olpidiomycotina</taxon>
        <taxon>Olpidiomycetes</taxon>
        <taxon>Olpidiales</taxon>
        <taxon>Olpidiaceae</taxon>
        <taxon>Olpidium</taxon>
    </lineage>
</organism>
<keyword evidence="5" id="KW-0963">Cytoplasm</keyword>
<dbReference type="OrthoDB" id="1074925at2759"/>
<comment type="caution">
    <text evidence="14">The sequence shown here is derived from an EMBL/GenBank/DDBJ whole genome shotgun (WGS) entry which is preliminary data.</text>
</comment>